<name>A0A645J2M0_9ZZZZ</name>
<dbReference type="PANTHER" id="PTHR30414">
    <property type="entry name" value="MINICONDUCTANCE MECHANOSENSITIVE CHANNEL YBDG"/>
    <property type="match status" value="1"/>
</dbReference>
<sequence>MQEAGGRRIERALYIDMTSIKFCDDEMLARYSKFRLIEDYLAKKTKEIDAYNKQLAIDSSRVDGRHLTNIGTFRAYVDAYLAHNPKVHKSMTRMVRQLSPTEHGLPLEIYVFTNTTEWAEYEGIQADIFDHIIAVAAEFDLRIFQNPTGHDLSEVRKTFTN</sequence>
<reference evidence="2" key="1">
    <citation type="submission" date="2019-08" db="EMBL/GenBank/DDBJ databases">
        <authorList>
            <person name="Kucharzyk K."/>
            <person name="Murdoch R.W."/>
            <person name="Higgins S."/>
            <person name="Loffler F."/>
        </authorList>
    </citation>
    <scope>NUCLEOTIDE SEQUENCE</scope>
</reference>
<comment type="caution">
    <text evidence="2">The sequence shown here is derived from an EMBL/GenBank/DDBJ whole genome shotgun (WGS) entry which is preliminary data.</text>
</comment>
<dbReference type="GO" id="GO:0071470">
    <property type="term" value="P:cellular response to osmotic stress"/>
    <property type="evidence" value="ECO:0007669"/>
    <property type="project" value="InterPro"/>
</dbReference>
<dbReference type="GO" id="GO:0005886">
    <property type="term" value="C:plasma membrane"/>
    <property type="evidence" value="ECO:0007669"/>
    <property type="project" value="TreeGrafter"/>
</dbReference>
<evidence type="ECO:0000259" key="1">
    <source>
        <dbReference type="Pfam" id="PF21082"/>
    </source>
</evidence>
<protein>
    <submittedName>
        <fullName evidence="2">Miniconductance mechanosensitive channel YbdG</fullName>
    </submittedName>
</protein>
<feature type="domain" description="Mechanosensitive ion channel MscS C-terminal" evidence="1">
    <location>
        <begin position="81"/>
        <end position="143"/>
    </location>
</feature>
<proteinExistence type="predicted"/>
<dbReference type="AlphaFoldDB" id="A0A645J2M0"/>
<dbReference type="InterPro" id="IPR049278">
    <property type="entry name" value="MS_channel_C"/>
</dbReference>
<dbReference type="Pfam" id="PF21082">
    <property type="entry name" value="MS_channel_3rd"/>
    <property type="match status" value="1"/>
</dbReference>
<dbReference type="GO" id="GO:0008381">
    <property type="term" value="F:mechanosensitive monoatomic ion channel activity"/>
    <property type="evidence" value="ECO:0007669"/>
    <property type="project" value="InterPro"/>
</dbReference>
<dbReference type="EMBL" id="VSSQ01129436">
    <property type="protein sequence ID" value="MPN57647.1"/>
    <property type="molecule type" value="Genomic_DNA"/>
</dbReference>
<gene>
    <name evidence="2" type="primary">ybdG_13</name>
    <name evidence="2" type="ORF">SDC9_205341</name>
</gene>
<evidence type="ECO:0000313" key="2">
    <source>
        <dbReference type="EMBL" id="MPN57647.1"/>
    </source>
</evidence>
<accession>A0A645J2M0</accession>
<dbReference type="InterPro" id="IPR030192">
    <property type="entry name" value="YbdG"/>
</dbReference>
<organism evidence="2">
    <name type="scientific">bioreactor metagenome</name>
    <dbReference type="NCBI Taxonomy" id="1076179"/>
    <lineage>
        <taxon>unclassified sequences</taxon>
        <taxon>metagenomes</taxon>
        <taxon>ecological metagenomes</taxon>
    </lineage>
</organism>
<dbReference type="PANTHER" id="PTHR30414:SF0">
    <property type="entry name" value="MINICONDUCTANCE MECHANOSENSITIVE CHANNEL YBDG"/>
    <property type="match status" value="1"/>
</dbReference>